<protein>
    <submittedName>
        <fullName evidence="4">3-hydroxybutyryl-CoA dehydrogenase</fullName>
    </submittedName>
</protein>
<name>A0A1T5G0C7_9SPHI</name>
<feature type="domain" description="3-hydroxyacyl-CoA dehydrogenase NAD binding" evidence="3">
    <location>
        <begin position="45"/>
        <end position="142"/>
    </location>
</feature>
<evidence type="ECO:0000313" key="5">
    <source>
        <dbReference type="Proteomes" id="UP000190150"/>
    </source>
</evidence>
<dbReference type="Pfam" id="PF00725">
    <property type="entry name" value="3HCDH"/>
    <property type="match status" value="1"/>
</dbReference>
<proteinExistence type="predicted"/>
<sequence length="277" mass="31207">MRIAQNSPILVVGLGPVVLDFYEQLMADGFEVDVMAYPGTIDRKYDLIFAFTKDNLEEKVKWISSVESLVADDGLLCINIDGISLDEIQQSLNSEVIGVNFCYPVCASPFMEIITTARNKPQDIDALYDWAVGRWNKDPYIVKKGISIRAYMVAAMAREAFYLVEQGYASVESIDRACRNDAGYYLPFTGNYLYMDLMGTVAYALVMKELNSELSNSSTVPDWFSDKIEKGQGGMKDGLGLYAYNEGDDVKWNAIVREYSKEINELITKYKKEYAEG</sequence>
<feature type="domain" description="3-hydroxyacyl-CoA dehydrogenase C-terminal" evidence="2">
    <location>
        <begin position="152"/>
        <end position="244"/>
    </location>
</feature>
<dbReference type="SUPFAM" id="SSF51735">
    <property type="entry name" value="NAD(P)-binding Rossmann-fold domains"/>
    <property type="match status" value="1"/>
</dbReference>
<dbReference type="InterPro" id="IPR008927">
    <property type="entry name" value="6-PGluconate_DH-like_C_sf"/>
</dbReference>
<dbReference type="InterPro" id="IPR006108">
    <property type="entry name" value="3HC_DH_C"/>
</dbReference>
<dbReference type="PANTHER" id="PTHR48075">
    <property type="entry name" value="3-HYDROXYACYL-COA DEHYDROGENASE FAMILY PROTEIN"/>
    <property type="match status" value="1"/>
</dbReference>
<dbReference type="RefSeq" id="WP_176141124.1">
    <property type="nucleotide sequence ID" value="NZ_FUZF01000020.1"/>
</dbReference>
<dbReference type="GO" id="GO:0006631">
    <property type="term" value="P:fatty acid metabolic process"/>
    <property type="evidence" value="ECO:0007669"/>
    <property type="project" value="InterPro"/>
</dbReference>
<dbReference type="GO" id="GO:0016616">
    <property type="term" value="F:oxidoreductase activity, acting on the CH-OH group of donors, NAD or NADP as acceptor"/>
    <property type="evidence" value="ECO:0007669"/>
    <property type="project" value="InterPro"/>
</dbReference>
<evidence type="ECO:0000256" key="1">
    <source>
        <dbReference type="ARBA" id="ARBA00023002"/>
    </source>
</evidence>
<dbReference type="Gene3D" id="3.40.50.720">
    <property type="entry name" value="NAD(P)-binding Rossmann-like Domain"/>
    <property type="match status" value="1"/>
</dbReference>
<dbReference type="GO" id="GO:0070403">
    <property type="term" value="F:NAD+ binding"/>
    <property type="evidence" value="ECO:0007669"/>
    <property type="project" value="InterPro"/>
</dbReference>
<keyword evidence="5" id="KW-1185">Reference proteome</keyword>
<dbReference type="InterPro" id="IPR036291">
    <property type="entry name" value="NAD(P)-bd_dom_sf"/>
</dbReference>
<keyword evidence="1" id="KW-0560">Oxidoreductase</keyword>
<dbReference type="PANTHER" id="PTHR48075:SF5">
    <property type="entry name" value="3-HYDROXYBUTYRYL-COA DEHYDROGENASE"/>
    <property type="match status" value="1"/>
</dbReference>
<reference evidence="5" key="1">
    <citation type="submission" date="2017-02" db="EMBL/GenBank/DDBJ databases">
        <authorList>
            <person name="Varghese N."/>
            <person name="Submissions S."/>
        </authorList>
    </citation>
    <scope>NUCLEOTIDE SEQUENCE [LARGE SCALE GENOMIC DNA]</scope>
    <source>
        <strain evidence="5">DSM 24091</strain>
    </source>
</reference>
<evidence type="ECO:0000259" key="3">
    <source>
        <dbReference type="Pfam" id="PF02737"/>
    </source>
</evidence>
<gene>
    <name evidence="4" type="ORF">SAMN05660841_03647</name>
</gene>
<dbReference type="AlphaFoldDB" id="A0A1T5G0C7"/>
<accession>A0A1T5G0C7</accession>
<dbReference type="InterPro" id="IPR013328">
    <property type="entry name" value="6PGD_dom2"/>
</dbReference>
<dbReference type="STRING" id="1513896.SAMN05660841_03647"/>
<organism evidence="4 5">
    <name type="scientific">Sphingobacterium nematocida</name>
    <dbReference type="NCBI Taxonomy" id="1513896"/>
    <lineage>
        <taxon>Bacteria</taxon>
        <taxon>Pseudomonadati</taxon>
        <taxon>Bacteroidota</taxon>
        <taxon>Sphingobacteriia</taxon>
        <taxon>Sphingobacteriales</taxon>
        <taxon>Sphingobacteriaceae</taxon>
        <taxon>Sphingobacterium</taxon>
    </lineage>
</organism>
<dbReference type="EMBL" id="FUZF01000020">
    <property type="protein sequence ID" value="SKC01714.1"/>
    <property type="molecule type" value="Genomic_DNA"/>
</dbReference>
<dbReference type="Gene3D" id="1.10.1040.10">
    <property type="entry name" value="N-(1-d-carboxylethyl)-l-norvaline Dehydrogenase, domain 2"/>
    <property type="match status" value="1"/>
</dbReference>
<evidence type="ECO:0000259" key="2">
    <source>
        <dbReference type="Pfam" id="PF00725"/>
    </source>
</evidence>
<dbReference type="InterPro" id="IPR006176">
    <property type="entry name" value="3-OHacyl-CoA_DH_NAD-bd"/>
</dbReference>
<dbReference type="Proteomes" id="UP000190150">
    <property type="component" value="Unassembled WGS sequence"/>
</dbReference>
<dbReference type="Pfam" id="PF02737">
    <property type="entry name" value="3HCDH_N"/>
    <property type="match status" value="1"/>
</dbReference>
<dbReference type="SUPFAM" id="SSF48179">
    <property type="entry name" value="6-phosphogluconate dehydrogenase C-terminal domain-like"/>
    <property type="match status" value="1"/>
</dbReference>
<evidence type="ECO:0000313" key="4">
    <source>
        <dbReference type="EMBL" id="SKC01714.1"/>
    </source>
</evidence>